<gene>
    <name evidence="3" type="ORF">FLP10_10890</name>
</gene>
<evidence type="ECO:0000313" key="4">
    <source>
        <dbReference type="Proteomes" id="UP000324678"/>
    </source>
</evidence>
<sequence>MTVRVRHPSRPRHPTVQNGRMGDALEAEEAGPAPVGPADDHAALDAVLWDPIAFGVLVRTRPRFEEVVLDAGCGDGATALPTAELVGPSGRVDAIDPDEGLVALVRDRASDRMPQLHPFVGDLADRDPGEYDLVQCALGLRRLAAGDVDRLDDVVRALVSQARPGGRVAIAVWAGGSFDPLPEVLGGALAPEYGGDEDAAELAASARPSLPGAETPGAFAHRLAGLGLSGVRADVVPLHLELDDELAWRLVTGTTLRALLEDLDDDGVERVRTRALAAIADRSIASVDASVLVAVGRRPV</sequence>
<keyword evidence="4" id="KW-1185">Reference proteome</keyword>
<organism evidence="3 4">
    <name type="scientific">Agromyces intestinalis</name>
    <dbReference type="NCBI Taxonomy" id="2592652"/>
    <lineage>
        <taxon>Bacteria</taxon>
        <taxon>Bacillati</taxon>
        <taxon>Actinomycetota</taxon>
        <taxon>Actinomycetes</taxon>
        <taxon>Micrococcales</taxon>
        <taxon>Microbacteriaceae</taxon>
        <taxon>Agromyces</taxon>
    </lineage>
</organism>
<protein>
    <submittedName>
        <fullName evidence="3">Methyltransferase domain-containing protein</fullName>
    </submittedName>
</protein>
<name>A0A5C1YIC0_9MICO</name>
<keyword evidence="3" id="KW-0489">Methyltransferase</keyword>
<dbReference type="GO" id="GO:0032259">
    <property type="term" value="P:methylation"/>
    <property type="evidence" value="ECO:0007669"/>
    <property type="project" value="UniProtKB-KW"/>
</dbReference>
<dbReference type="InterPro" id="IPR029063">
    <property type="entry name" value="SAM-dependent_MTases_sf"/>
</dbReference>
<dbReference type="Proteomes" id="UP000324678">
    <property type="component" value="Chromosome"/>
</dbReference>
<evidence type="ECO:0000313" key="3">
    <source>
        <dbReference type="EMBL" id="QEO14859.1"/>
    </source>
</evidence>
<dbReference type="AlphaFoldDB" id="A0A5C1YIC0"/>
<dbReference type="OrthoDB" id="9795634at2"/>
<feature type="domain" description="Methyltransferase" evidence="2">
    <location>
        <begin position="68"/>
        <end position="166"/>
    </location>
</feature>
<feature type="compositionally biased region" description="Basic residues" evidence="1">
    <location>
        <begin position="1"/>
        <end position="13"/>
    </location>
</feature>
<dbReference type="GO" id="GO:0008168">
    <property type="term" value="F:methyltransferase activity"/>
    <property type="evidence" value="ECO:0007669"/>
    <property type="project" value="UniProtKB-KW"/>
</dbReference>
<keyword evidence="3" id="KW-0808">Transferase</keyword>
<dbReference type="InterPro" id="IPR041698">
    <property type="entry name" value="Methyltransf_25"/>
</dbReference>
<dbReference type="EMBL" id="CP043505">
    <property type="protein sequence ID" value="QEO14859.1"/>
    <property type="molecule type" value="Genomic_DNA"/>
</dbReference>
<feature type="region of interest" description="Disordered" evidence="1">
    <location>
        <begin position="1"/>
        <end position="22"/>
    </location>
</feature>
<reference evidence="3 4" key="1">
    <citation type="submission" date="2019-09" db="EMBL/GenBank/DDBJ databases">
        <title>Genome sequencing of strain KACC 19306.</title>
        <authorList>
            <person name="Heo J."/>
            <person name="Kim S.-J."/>
            <person name="Kim J.-S."/>
            <person name="Hong S.-B."/>
            <person name="Kwon S.-W."/>
        </authorList>
    </citation>
    <scope>NUCLEOTIDE SEQUENCE [LARGE SCALE GENOMIC DNA]</scope>
    <source>
        <strain evidence="3 4">KACC 19306</strain>
    </source>
</reference>
<dbReference type="CDD" id="cd02440">
    <property type="entry name" value="AdoMet_MTases"/>
    <property type="match status" value="1"/>
</dbReference>
<dbReference type="Gene3D" id="3.40.50.150">
    <property type="entry name" value="Vaccinia Virus protein VP39"/>
    <property type="match status" value="1"/>
</dbReference>
<evidence type="ECO:0000256" key="1">
    <source>
        <dbReference type="SAM" id="MobiDB-lite"/>
    </source>
</evidence>
<proteinExistence type="predicted"/>
<evidence type="ECO:0000259" key="2">
    <source>
        <dbReference type="Pfam" id="PF13649"/>
    </source>
</evidence>
<dbReference type="KEGG" id="ail:FLP10_10890"/>
<dbReference type="Pfam" id="PF13649">
    <property type="entry name" value="Methyltransf_25"/>
    <property type="match status" value="1"/>
</dbReference>
<accession>A0A5C1YIC0</accession>
<dbReference type="SUPFAM" id="SSF53335">
    <property type="entry name" value="S-adenosyl-L-methionine-dependent methyltransferases"/>
    <property type="match status" value="1"/>
</dbReference>